<dbReference type="SUPFAM" id="SSF53850">
    <property type="entry name" value="Periplasmic binding protein-like II"/>
    <property type="match status" value="1"/>
</dbReference>
<evidence type="ECO:0000259" key="3">
    <source>
        <dbReference type="Pfam" id="PF00497"/>
    </source>
</evidence>
<evidence type="ECO:0000256" key="2">
    <source>
        <dbReference type="ARBA" id="ARBA00022729"/>
    </source>
</evidence>
<dbReference type="Gene3D" id="3.40.190.10">
    <property type="entry name" value="Periplasmic binding protein-like II"/>
    <property type="match status" value="2"/>
</dbReference>
<dbReference type="PANTHER" id="PTHR35936:SF6">
    <property type="entry name" value="AMINO ACID ABC TRANSPORTER SUBSTRATE-BINDING PAAT FAMILY PROTEIN"/>
    <property type="match status" value="1"/>
</dbReference>
<sequence length="286" mass="32312">MKFAELEIMNSRAKLSSGFREVRFTVRFCAWVTMALLAIAASSSVAEPTGDRRVLTIAYNEFPPFAHHTESGEASGEIIEVTRKVVEEAGYEPEFLFLPISRIYLYLKNGTVDAWPGLTNIPQLEGEVLESWAQPLTVQLSAWYLEGNPPLNHFDDLQGKTVIVIGGYTYAGMIQWLRESGQILVTEAPNHRAAIDMLKRRRGDYVLDYRAPVREILTEPSDSVVRESEVRSRTAAWLFSLANPRAAILREEFDDAYLRLVQRGELPAIYPNSHGYVIPGFPEAYR</sequence>
<comment type="similarity">
    <text evidence="1">Belongs to the bacterial solute-binding protein 3 family.</text>
</comment>
<proteinExistence type="inferred from homology"/>
<gene>
    <name evidence="4" type="ORF">SAMN04487961_0537</name>
</gene>
<dbReference type="Pfam" id="PF00497">
    <property type="entry name" value="SBP_bac_3"/>
    <property type="match status" value="1"/>
</dbReference>
<keyword evidence="2" id="KW-0732">Signal</keyword>
<feature type="domain" description="Solute-binding protein family 3/N-terminal" evidence="3">
    <location>
        <begin position="58"/>
        <end position="270"/>
    </location>
</feature>
<dbReference type="PANTHER" id="PTHR35936">
    <property type="entry name" value="MEMBRANE-BOUND LYTIC MUREIN TRANSGLYCOSYLASE F"/>
    <property type="match status" value="1"/>
</dbReference>
<reference evidence="5" key="1">
    <citation type="submission" date="2016-10" db="EMBL/GenBank/DDBJ databases">
        <authorList>
            <person name="Varghese N."/>
            <person name="Submissions S."/>
        </authorList>
    </citation>
    <scope>NUCLEOTIDE SEQUENCE [LARGE SCALE GENOMIC DNA]</scope>
    <source>
        <strain evidence="5">CGMCC 1.6775</strain>
    </source>
</reference>
<evidence type="ECO:0000313" key="4">
    <source>
        <dbReference type="EMBL" id="SFM51391.1"/>
    </source>
</evidence>
<protein>
    <submittedName>
        <fullName evidence="4">Amino acid ABC transporter substrate-binding protein, PAAT family (TC 3.A.1.3.-)</fullName>
    </submittedName>
</protein>
<evidence type="ECO:0000256" key="1">
    <source>
        <dbReference type="ARBA" id="ARBA00010333"/>
    </source>
</evidence>
<dbReference type="AlphaFoldDB" id="A0A1I4RGL3"/>
<accession>A0A1I4RGL3</accession>
<keyword evidence="5" id="KW-1185">Reference proteome</keyword>
<name>A0A1I4RGL3_9GAMM</name>
<evidence type="ECO:0000313" key="5">
    <source>
        <dbReference type="Proteomes" id="UP000199339"/>
    </source>
</evidence>
<dbReference type="EMBL" id="FOUR01000001">
    <property type="protein sequence ID" value="SFM51391.1"/>
    <property type="molecule type" value="Genomic_DNA"/>
</dbReference>
<dbReference type="InterPro" id="IPR001638">
    <property type="entry name" value="Solute-binding_3/MltF_N"/>
</dbReference>
<organism evidence="4 5">
    <name type="scientific">Marinobacter pelagius</name>
    <dbReference type="NCBI Taxonomy" id="379482"/>
    <lineage>
        <taxon>Bacteria</taxon>
        <taxon>Pseudomonadati</taxon>
        <taxon>Pseudomonadota</taxon>
        <taxon>Gammaproteobacteria</taxon>
        <taxon>Pseudomonadales</taxon>
        <taxon>Marinobacteraceae</taxon>
        <taxon>Marinobacter</taxon>
    </lineage>
</organism>
<dbReference type="Proteomes" id="UP000199339">
    <property type="component" value="Unassembled WGS sequence"/>
</dbReference>